<dbReference type="Proteomes" id="UP001516472">
    <property type="component" value="Unassembled WGS sequence"/>
</dbReference>
<dbReference type="Gene3D" id="3.40.50.1820">
    <property type="entry name" value="alpha/beta hydrolase"/>
    <property type="match status" value="1"/>
</dbReference>
<dbReference type="InterPro" id="IPR029058">
    <property type="entry name" value="AB_hydrolase_fold"/>
</dbReference>
<gene>
    <name evidence="2" type="ORF">G4177_10125</name>
</gene>
<accession>A0ABR9PKU1</accession>
<proteinExistence type="predicted"/>
<dbReference type="EMBL" id="JAAIYO010000002">
    <property type="protein sequence ID" value="MBE4748520.1"/>
    <property type="molecule type" value="Genomic_DNA"/>
</dbReference>
<organism evidence="2 3">
    <name type="scientific">Corallococcus soli</name>
    <dbReference type="NCBI Taxonomy" id="2710757"/>
    <lineage>
        <taxon>Bacteria</taxon>
        <taxon>Pseudomonadati</taxon>
        <taxon>Myxococcota</taxon>
        <taxon>Myxococcia</taxon>
        <taxon>Myxococcales</taxon>
        <taxon>Cystobacterineae</taxon>
        <taxon>Myxococcaceae</taxon>
        <taxon>Corallococcus</taxon>
    </lineage>
</organism>
<name>A0ABR9PKU1_9BACT</name>
<dbReference type="SUPFAM" id="SSF53474">
    <property type="entry name" value="alpha/beta-Hydrolases"/>
    <property type="match status" value="1"/>
</dbReference>
<protein>
    <recommendedName>
        <fullName evidence="1">Peptidase S33 tripeptidyl aminopeptidase-like C-terminal domain-containing protein</fullName>
    </recommendedName>
</protein>
<feature type="domain" description="Peptidase S33 tripeptidyl aminopeptidase-like C-terminal" evidence="1">
    <location>
        <begin position="33"/>
        <end position="97"/>
    </location>
</feature>
<sequence length="102" mass="10817">MPWVCWDAPGACSERSPLKLLSSDVPSLLFSLALILQGDMDPKTPLAGAQAHLRVLPAAAGVKLFTVKGGPHFLLFTAPDCFKAAVSAFVQQRRAPRAACSI</sequence>
<dbReference type="InterPro" id="IPR013595">
    <property type="entry name" value="Pept_S33_TAP-like_C"/>
</dbReference>
<evidence type="ECO:0000313" key="2">
    <source>
        <dbReference type="EMBL" id="MBE4748520.1"/>
    </source>
</evidence>
<comment type="caution">
    <text evidence="2">The sequence shown here is derived from an EMBL/GenBank/DDBJ whole genome shotgun (WGS) entry which is preliminary data.</text>
</comment>
<reference evidence="2 3" key="1">
    <citation type="submission" date="2020-02" db="EMBL/GenBank/DDBJ databases">
        <authorList>
            <person name="Babadi Z.K."/>
            <person name="Risdian C."/>
            <person name="Ebrahimipour G.H."/>
            <person name="Wink J."/>
        </authorList>
    </citation>
    <scope>NUCLEOTIDE SEQUENCE [LARGE SCALE GENOMIC DNA]</scope>
    <source>
        <strain evidence="2 3">ZKHCc1 1396</strain>
    </source>
</reference>
<evidence type="ECO:0000313" key="3">
    <source>
        <dbReference type="Proteomes" id="UP001516472"/>
    </source>
</evidence>
<dbReference type="Pfam" id="PF08386">
    <property type="entry name" value="Abhydrolase_4"/>
    <property type="match status" value="1"/>
</dbReference>
<dbReference type="RefSeq" id="WP_193347910.1">
    <property type="nucleotide sequence ID" value="NZ_CBCSIP010000024.1"/>
</dbReference>
<evidence type="ECO:0000259" key="1">
    <source>
        <dbReference type="Pfam" id="PF08386"/>
    </source>
</evidence>
<keyword evidence="3" id="KW-1185">Reference proteome</keyword>